<evidence type="ECO:0000313" key="2">
    <source>
        <dbReference type="EMBL" id="EKC46211.1"/>
    </source>
</evidence>
<sequence>MKKDIIKFILLTLVIYNIIPIINKIVPESTNYTFLSDLWIVYPLYSLIISVLFCKKYGLKIMVSILLVLLFIPTMFIFYNDSVLIFIFIYLILSIIGCFIGNKIKNS</sequence>
<keyword evidence="1" id="KW-0812">Transmembrane</keyword>
<feature type="transmembrane region" description="Helical" evidence="1">
    <location>
        <begin position="5"/>
        <end position="22"/>
    </location>
</feature>
<organism evidence="2">
    <name type="scientific">human gut metagenome</name>
    <dbReference type="NCBI Taxonomy" id="408170"/>
    <lineage>
        <taxon>unclassified sequences</taxon>
        <taxon>metagenomes</taxon>
        <taxon>organismal metagenomes</taxon>
    </lineage>
</organism>
<dbReference type="AlphaFoldDB" id="K1SFM2"/>
<evidence type="ECO:0000256" key="1">
    <source>
        <dbReference type="SAM" id="Phobius"/>
    </source>
</evidence>
<keyword evidence="1" id="KW-1133">Transmembrane helix</keyword>
<dbReference type="EMBL" id="AJWZ01011187">
    <property type="protein sequence ID" value="EKC46211.1"/>
    <property type="molecule type" value="Genomic_DNA"/>
</dbReference>
<accession>K1SFM2</accession>
<reference evidence="2" key="1">
    <citation type="journal article" date="2013" name="Environ. Microbiol.">
        <title>Microbiota from the distal guts of lean and obese adolescents exhibit partial functional redundancy besides clear differences in community structure.</title>
        <authorList>
            <person name="Ferrer M."/>
            <person name="Ruiz A."/>
            <person name="Lanza F."/>
            <person name="Haange S.B."/>
            <person name="Oberbach A."/>
            <person name="Till H."/>
            <person name="Bargiela R."/>
            <person name="Campoy C."/>
            <person name="Segura M.T."/>
            <person name="Richter M."/>
            <person name="von Bergen M."/>
            <person name="Seifert J."/>
            <person name="Suarez A."/>
        </authorList>
    </citation>
    <scope>NUCLEOTIDE SEQUENCE</scope>
</reference>
<gene>
    <name evidence="2" type="ORF">OBE_16380</name>
</gene>
<feature type="transmembrane region" description="Helical" evidence="1">
    <location>
        <begin position="85"/>
        <end position="102"/>
    </location>
</feature>
<feature type="transmembrane region" description="Helical" evidence="1">
    <location>
        <begin position="61"/>
        <end position="79"/>
    </location>
</feature>
<name>K1SFM2_9ZZZZ</name>
<proteinExistence type="predicted"/>
<protein>
    <submittedName>
        <fullName evidence="2">Membrane protein</fullName>
    </submittedName>
</protein>
<keyword evidence="1" id="KW-0472">Membrane</keyword>
<comment type="caution">
    <text evidence="2">The sequence shown here is derived from an EMBL/GenBank/DDBJ whole genome shotgun (WGS) entry which is preliminary data.</text>
</comment>
<feature type="transmembrane region" description="Helical" evidence="1">
    <location>
        <begin position="34"/>
        <end position="54"/>
    </location>
</feature>